<evidence type="ECO:0000313" key="2">
    <source>
        <dbReference type="EMBL" id="CAE8583150.1"/>
    </source>
</evidence>
<organism evidence="3 4">
    <name type="scientific">Polarella glacialis</name>
    <name type="common">Dinoflagellate</name>
    <dbReference type="NCBI Taxonomy" id="89957"/>
    <lineage>
        <taxon>Eukaryota</taxon>
        <taxon>Sar</taxon>
        <taxon>Alveolata</taxon>
        <taxon>Dinophyceae</taxon>
        <taxon>Suessiales</taxon>
        <taxon>Suessiaceae</taxon>
        <taxon>Polarella</taxon>
    </lineage>
</organism>
<gene>
    <name evidence="3" type="ORF">PGLA1383_LOCUS11559</name>
    <name evidence="2" type="ORF">PGLA1383_LOCUS2137</name>
</gene>
<keyword evidence="1" id="KW-1133">Transmembrane helix</keyword>
<name>A0A813DYD6_POLGL</name>
<keyword evidence="4" id="KW-1185">Reference proteome</keyword>
<dbReference type="Proteomes" id="UP000654075">
    <property type="component" value="Unassembled WGS sequence"/>
</dbReference>
<evidence type="ECO:0000313" key="3">
    <source>
        <dbReference type="EMBL" id="CAE8592943.1"/>
    </source>
</evidence>
<feature type="transmembrane region" description="Helical" evidence="1">
    <location>
        <begin position="34"/>
        <end position="56"/>
    </location>
</feature>
<dbReference type="EMBL" id="CAJNNV010005991">
    <property type="protein sequence ID" value="CAE8592943.1"/>
    <property type="molecule type" value="Genomic_DNA"/>
</dbReference>
<proteinExistence type="predicted"/>
<dbReference type="AlphaFoldDB" id="A0A813DYD6"/>
<evidence type="ECO:0000256" key="1">
    <source>
        <dbReference type="SAM" id="Phobius"/>
    </source>
</evidence>
<keyword evidence="1" id="KW-0812">Transmembrane</keyword>
<keyword evidence="1" id="KW-0472">Membrane</keyword>
<comment type="caution">
    <text evidence="3">The sequence shown here is derived from an EMBL/GenBank/DDBJ whole genome shotgun (WGS) entry which is preliminary data.</text>
</comment>
<evidence type="ECO:0000313" key="4">
    <source>
        <dbReference type="Proteomes" id="UP000654075"/>
    </source>
</evidence>
<protein>
    <submittedName>
        <fullName evidence="3">Uncharacterized protein</fullName>
    </submittedName>
</protein>
<sequence length="114" mass="12701">MCHCCFQNLAMSLDHFDTYVHILYAGHELVTQTIASRVIFGVWRMAMAFFSAFYFAKLAREPTGKVLRNSVFEQNAYALSQHAGSRKQGRPRTAWTAAVYKHAAAAAGGEQLLA</sequence>
<accession>A0A813DYD6</accession>
<reference evidence="3" key="1">
    <citation type="submission" date="2021-02" db="EMBL/GenBank/DDBJ databases">
        <authorList>
            <person name="Dougan E. K."/>
            <person name="Rhodes N."/>
            <person name="Thang M."/>
            <person name="Chan C."/>
        </authorList>
    </citation>
    <scope>NUCLEOTIDE SEQUENCE</scope>
</reference>
<dbReference type="EMBL" id="CAJNNV010000624">
    <property type="protein sequence ID" value="CAE8583150.1"/>
    <property type="molecule type" value="Genomic_DNA"/>
</dbReference>